<evidence type="ECO:0000313" key="3">
    <source>
        <dbReference type="EMBL" id="MBD7978778.1"/>
    </source>
</evidence>
<name>A0ABR8TTD9_9PSED</name>
<accession>A0ABR8TTD9</accession>
<dbReference type="Proteomes" id="UP000611945">
    <property type="component" value="Unassembled WGS sequence"/>
</dbReference>
<feature type="region of interest" description="Disordered" evidence="1">
    <location>
        <begin position="98"/>
        <end position="137"/>
    </location>
</feature>
<evidence type="ECO:0000256" key="1">
    <source>
        <dbReference type="SAM" id="MobiDB-lite"/>
    </source>
</evidence>
<evidence type="ECO:0000256" key="2">
    <source>
        <dbReference type="SAM" id="SignalP"/>
    </source>
</evidence>
<sequence>MHATGSRIIPVLTLSLLAVLILNTQAYAAGDGVIVIQREVQPRVAFRPTMVPDPHPITANPNVSSQVKSMLDTAELSDGDFARIHTGNRMTRILVPNGNLPGFSTSGSNPGSQGVPGLSAGHSGGGGNSISNQVNRGVQQGLAPLRILTGDR</sequence>
<gene>
    <name evidence="3" type="ORF">H9642_16470</name>
</gene>
<evidence type="ECO:0000313" key="4">
    <source>
        <dbReference type="Proteomes" id="UP000611945"/>
    </source>
</evidence>
<keyword evidence="2" id="KW-0732">Signal</keyword>
<dbReference type="RefSeq" id="WP_251837565.1">
    <property type="nucleotide sequence ID" value="NZ_JACSQG010000012.1"/>
</dbReference>
<proteinExistence type="predicted"/>
<protein>
    <submittedName>
        <fullName evidence="3">Uncharacterized protein</fullName>
    </submittedName>
</protein>
<reference evidence="3 4" key="1">
    <citation type="submission" date="2020-08" db="EMBL/GenBank/DDBJ databases">
        <title>A Genomic Blueprint of the Chicken Gut Microbiome.</title>
        <authorList>
            <person name="Gilroy R."/>
            <person name="Ravi A."/>
            <person name="Getino M."/>
            <person name="Pursley I."/>
            <person name="Horton D.L."/>
            <person name="Alikhan N.-F."/>
            <person name="Baker D."/>
            <person name="Gharbi K."/>
            <person name="Hall N."/>
            <person name="Watson M."/>
            <person name="Adriaenssens E.M."/>
            <person name="Foster-Nyarko E."/>
            <person name="Jarju S."/>
            <person name="Secka A."/>
            <person name="Antonio M."/>
            <person name="Oren A."/>
            <person name="Chaudhuri R."/>
            <person name="La Ragione R.M."/>
            <person name="Hildebrand F."/>
            <person name="Pallen M.J."/>
        </authorList>
    </citation>
    <scope>NUCLEOTIDE SEQUENCE [LARGE SCALE GENOMIC DNA]</scope>
    <source>
        <strain evidence="3 4">Sa2CUA2</strain>
    </source>
</reference>
<organism evidence="3 4">
    <name type="scientific">Serpens gallinarum</name>
    <dbReference type="NCBI Taxonomy" id="2763075"/>
    <lineage>
        <taxon>Bacteria</taxon>
        <taxon>Pseudomonadati</taxon>
        <taxon>Pseudomonadota</taxon>
        <taxon>Gammaproteobacteria</taxon>
        <taxon>Pseudomonadales</taxon>
        <taxon>Pseudomonadaceae</taxon>
        <taxon>Pseudomonas</taxon>
    </lineage>
</organism>
<feature type="chain" id="PRO_5046934758" evidence="2">
    <location>
        <begin position="29"/>
        <end position="152"/>
    </location>
</feature>
<keyword evidence="4" id="KW-1185">Reference proteome</keyword>
<feature type="compositionally biased region" description="Polar residues" evidence="1">
    <location>
        <begin position="102"/>
        <end position="112"/>
    </location>
</feature>
<feature type="signal peptide" evidence="2">
    <location>
        <begin position="1"/>
        <end position="28"/>
    </location>
</feature>
<dbReference type="EMBL" id="JACSQG010000012">
    <property type="protein sequence ID" value="MBD7978778.1"/>
    <property type="molecule type" value="Genomic_DNA"/>
</dbReference>
<comment type="caution">
    <text evidence="3">The sequence shown here is derived from an EMBL/GenBank/DDBJ whole genome shotgun (WGS) entry which is preliminary data.</text>
</comment>